<dbReference type="GO" id="GO:0051287">
    <property type="term" value="F:NAD binding"/>
    <property type="evidence" value="ECO:0007669"/>
    <property type="project" value="InterPro"/>
</dbReference>
<dbReference type="PATRIC" id="fig|1619090.3.peg.119"/>
<dbReference type="InterPro" id="IPR008927">
    <property type="entry name" value="6-PGluconate_DH-like_C_sf"/>
</dbReference>
<dbReference type="Proteomes" id="UP000034140">
    <property type="component" value="Unassembled WGS sequence"/>
</dbReference>
<dbReference type="EMBL" id="LBRE01000003">
    <property type="protein sequence ID" value="KKP92922.1"/>
    <property type="molecule type" value="Genomic_DNA"/>
</dbReference>
<evidence type="ECO:0000313" key="7">
    <source>
        <dbReference type="Proteomes" id="UP000034140"/>
    </source>
</evidence>
<evidence type="ECO:0000256" key="4">
    <source>
        <dbReference type="PIRNR" id="PIRNR000124"/>
    </source>
</evidence>
<accession>A0A0G0GMS5</accession>
<proteinExistence type="inferred from homology"/>
<evidence type="ECO:0000256" key="3">
    <source>
        <dbReference type="ARBA" id="ARBA00023027"/>
    </source>
</evidence>
<dbReference type="PANTHER" id="PTHR43491:SF2">
    <property type="entry name" value="UDP-N-ACETYL-D-MANNOSAMINE DEHYDROGENASE"/>
    <property type="match status" value="1"/>
</dbReference>
<name>A0A0G0GMS5_9BACT</name>
<dbReference type="NCBIfam" id="TIGR03026">
    <property type="entry name" value="NDP-sugDHase"/>
    <property type="match status" value="1"/>
</dbReference>
<comment type="similarity">
    <text evidence="1 4">Belongs to the UDP-glucose/GDP-mannose dehydrogenase family.</text>
</comment>
<dbReference type="InterPro" id="IPR036220">
    <property type="entry name" value="UDP-Glc/GDP-Man_DH_C_sf"/>
</dbReference>
<dbReference type="PIRSF" id="PIRSF000124">
    <property type="entry name" value="UDPglc_GDPman_dh"/>
    <property type="match status" value="1"/>
</dbReference>
<gene>
    <name evidence="6" type="ORF">UR96_C0003G0048</name>
</gene>
<dbReference type="GO" id="GO:0016628">
    <property type="term" value="F:oxidoreductase activity, acting on the CH-CH group of donors, NAD or NADP as acceptor"/>
    <property type="evidence" value="ECO:0007669"/>
    <property type="project" value="InterPro"/>
</dbReference>
<reference evidence="6 7" key="1">
    <citation type="journal article" date="2015" name="Nature">
        <title>rRNA introns, odd ribosomes, and small enigmatic genomes across a large radiation of phyla.</title>
        <authorList>
            <person name="Brown C.T."/>
            <person name="Hug L.A."/>
            <person name="Thomas B.C."/>
            <person name="Sharon I."/>
            <person name="Castelle C.J."/>
            <person name="Singh A."/>
            <person name="Wilkins M.J."/>
            <person name="Williams K.H."/>
            <person name="Banfield J.F."/>
        </authorList>
    </citation>
    <scope>NUCLEOTIDE SEQUENCE [LARGE SCALE GENOMIC DNA]</scope>
</reference>
<dbReference type="InterPro" id="IPR036291">
    <property type="entry name" value="NAD(P)-bd_dom_sf"/>
</dbReference>
<dbReference type="PANTHER" id="PTHR43491">
    <property type="entry name" value="UDP-N-ACETYL-D-MANNOSAMINE DEHYDROGENASE"/>
    <property type="match status" value="1"/>
</dbReference>
<keyword evidence="2" id="KW-0560">Oxidoreductase</keyword>
<feature type="domain" description="UDP-glucose/GDP-mannose dehydrogenase C-terminal" evidence="5">
    <location>
        <begin position="317"/>
        <end position="409"/>
    </location>
</feature>
<dbReference type="InterPro" id="IPR028359">
    <property type="entry name" value="UDP_ManNAc/GlcNAc_DH"/>
</dbReference>
<dbReference type="InterPro" id="IPR001732">
    <property type="entry name" value="UDP-Glc/GDP-Man_DH_N"/>
</dbReference>
<dbReference type="SMART" id="SM00984">
    <property type="entry name" value="UDPG_MGDP_dh_C"/>
    <property type="match status" value="1"/>
</dbReference>
<dbReference type="GO" id="GO:0016616">
    <property type="term" value="F:oxidoreductase activity, acting on the CH-OH group of donors, NAD or NADP as acceptor"/>
    <property type="evidence" value="ECO:0007669"/>
    <property type="project" value="InterPro"/>
</dbReference>
<keyword evidence="3" id="KW-0520">NAD</keyword>
<protein>
    <submittedName>
        <fullName evidence="6">UDP-glucose dehydrogenase</fullName>
    </submittedName>
</protein>
<dbReference type="Pfam" id="PF00984">
    <property type="entry name" value="UDPG_MGDP_dh"/>
    <property type="match status" value="1"/>
</dbReference>
<dbReference type="PIRSF" id="PIRSF500136">
    <property type="entry name" value="UDP_ManNAc_DH"/>
    <property type="match status" value="1"/>
</dbReference>
<dbReference type="GO" id="GO:0000271">
    <property type="term" value="P:polysaccharide biosynthetic process"/>
    <property type="evidence" value="ECO:0007669"/>
    <property type="project" value="InterPro"/>
</dbReference>
<dbReference type="SUPFAM" id="SSF51735">
    <property type="entry name" value="NAD(P)-binding Rossmann-fold domains"/>
    <property type="match status" value="1"/>
</dbReference>
<evidence type="ECO:0000256" key="2">
    <source>
        <dbReference type="ARBA" id="ARBA00023002"/>
    </source>
</evidence>
<dbReference type="Pfam" id="PF03721">
    <property type="entry name" value="UDPG_MGDP_dh_N"/>
    <property type="match status" value="1"/>
</dbReference>
<dbReference type="Gene3D" id="3.40.50.720">
    <property type="entry name" value="NAD(P)-binding Rossmann-like Domain"/>
    <property type="match status" value="2"/>
</dbReference>
<dbReference type="SUPFAM" id="SSF48179">
    <property type="entry name" value="6-phosphogluconate dehydrogenase C-terminal domain-like"/>
    <property type="match status" value="1"/>
</dbReference>
<dbReference type="Pfam" id="PF03720">
    <property type="entry name" value="UDPG_MGDP_dh_C"/>
    <property type="match status" value="1"/>
</dbReference>
<evidence type="ECO:0000256" key="1">
    <source>
        <dbReference type="ARBA" id="ARBA00006601"/>
    </source>
</evidence>
<dbReference type="InterPro" id="IPR017476">
    <property type="entry name" value="UDP-Glc/GDP-Man"/>
</dbReference>
<dbReference type="SUPFAM" id="SSF52413">
    <property type="entry name" value="UDP-glucose/GDP-mannose dehydrogenase C-terminal domain"/>
    <property type="match status" value="1"/>
</dbReference>
<evidence type="ECO:0000313" key="6">
    <source>
        <dbReference type="EMBL" id="KKP92922.1"/>
    </source>
</evidence>
<dbReference type="InterPro" id="IPR014027">
    <property type="entry name" value="UDP-Glc/GDP-Man_DH_C"/>
</dbReference>
<dbReference type="InterPro" id="IPR014026">
    <property type="entry name" value="UDP-Glc/GDP-Man_DH_dimer"/>
</dbReference>
<dbReference type="AlphaFoldDB" id="A0A0G0GMS5"/>
<comment type="caution">
    <text evidence="6">The sequence shown here is derived from an EMBL/GenBank/DDBJ whole genome shotgun (WGS) entry which is preliminary data.</text>
</comment>
<sequence>MKKVSIIGLGYVGLPLLCAISKSKKYSVYGYDLSKSKIEKISKRICPIDDEVCEKDLKTVDINVSTDPDILKDSDYFIICVPTPVLDDHTPDYVPVIEASKLAAKYLKKGAVVILESTVNPGTCEEVVYPVLLENKAKLKMGEFVLSHCPERINPGDPKWNVYNIPRNVGADPSSESENLADFYRSFLTGEINPVSSLKIAEATKIIENTFRDINIAYVNELARSFDAMGIDLIETINASSNKPFAFMPHWPGRGVGGHCIAVDPYYLINRAAKSGFDHKFLKMAREVNNGMPQYTVERLQVALNEIEKSIKGTKIALLGLSYKENIGDLRESPCLIVKDILLSMGADLRIYDPYIDSMSTVKSLEEALKDSVAVVLCTAHKPFKELGKLLKKYPNVKVVIDGMNKLDKKEIEKLGVIYRGIGR</sequence>
<organism evidence="6 7">
    <name type="scientific">candidate division WS6 bacterium GW2011_GWC1_36_11</name>
    <dbReference type="NCBI Taxonomy" id="1619090"/>
    <lineage>
        <taxon>Bacteria</taxon>
        <taxon>Candidatus Dojkabacteria</taxon>
    </lineage>
</organism>
<evidence type="ECO:0000259" key="5">
    <source>
        <dbReference type="SMART" id="SM00984"/>
    </source>
</evidence>